<dbReference type="EMBL" id="CAMXCT010000748">
    <property type="protein sequence ID" value="CAI3982789.1"/>
    <property type="molecule type" value="Genomic_DNA"/>
</dbReference>
<feature type="region of interest" description="Disordered" evidence="1">
    <location>
        <begin position="92"/>
        <end position="127"/>
    </location>
</feature>
<gene>
    <name evidence="2" type="ORF">C1SCF055_LOCUS10453</name>
</gene>
<feature type="region of interest" description="Disordered" evidence="1">
    <location>
        <begin position="42"/>
        <end position="73"/>
    </location>
</feature>
<evidence type="ECO:0000313" key="5">
    <source>
        <dbReference type="Proteomes" id="UP001152797"/>
    </source>
</evidence>
<comment type="caution">
    <text evidence="2">The sequence shown here is derived from an EMBL/GenBank/DDBJ whole genome shotgun (WGS) entry which is preliminary data.</text>
</comment>
<accession>A0A9P1FMI3</accession>
<protein>
    <submittedName>
        <fullName evidence="4">WWE domain-containing protein</fullName>
    </submittedName>
</protein>
<dbReference type="EMBL" id="CAMXCT020000748">
    <property type="protein sequence ID" value="CAL1136164.1"/>
    <property type="molecule type" value="Genomic_DNA"/>
</dbReference>
<feature type="non-terminal residue" evidence="2">
    <location>
        <position position="1"/>
    </location>
</feature>
<keyword evidence="5" id="KW-1185">Reference proteome</keyword>
<evidence type="ECO:0000313" key="2">
    <source>
        <dbReference type="EMBL" id="CAI3982789.1"/>
    </source>
</evidence>
<sequence length="141" mass="14311">ADYFGTIVNRTARIAAAAHPGQVLLGGDTPIDPAATSRLPGLQWQQPPALPGYPQMVSQPTLASQPAMPQPPVATAAAPSLLYPGITGWKVGQPGQPVQHPMVQPQGAPAPGRPAPGSLPNAPAGAPGWSLQRLGAFALKA</sequence>
<evidence type="ECO:0000313" key="3">
    <source>
        <dbReference type="EMBL" id="CAL1136164.1"/>
    </source>
</evidence>
<name>A0A9P1FMI3_9DINO</name>
<dbReference type="InterPro" id="IPR029787">
    <property type="entry name" value="Nucleotide_cyclase"/>
</dbReference>
<dbReference type="Proteomes" id="UP001152797">
    <property type="component" value="Unassembled WGS sequence"/>
</dbReference>
<proteinExistence type="predicted"/>
<dbReference type="SUPFAM" id="SSF55073">
    <property type="entry name" value="Nucleotide cyclase"/>
    <property type="match status" value="1"/>
</dbReference>
<reference evidence="3" key="2">
    <citation type="submission" date="2024-04" db="EMBL/GenBank/DDBJ databases">
        <authorList>
            <person name="Chen Y."/>
            <person name="Shah S."/>
            <person name="Dougan E. K."/>
            <person name="Thang M."/>
            <person name="Chan C."/>
        </authorList>
    </citation>
    <scope>NUCLEOTIDE SEQUENCE [LARGE SCALE GENOMIC DNA]</scope>
</reference>
<evidence type="ECO:0000313" key="4">
    <source>
        <dbReference type="EMBL" id="CAL4770101.1"/>
    </source>
</evidence>
<evidence type="ECO:0000256" key="1">
    <source>
        <dbReference type="SAM" id="MobiDB-lite"/>
    </source>
</evidence>
<dbReference type="Gene3D" id="3.30.70.1230">
    <property type="entry name" value="Nucleotide cyclase"/>
    <property type="match status" value="1"/>
</dbReference>
<feature type="non-terminal residue" evidence="2">
    <location>
        <position position="141"/>
    </location>
</feature>
<organism evidence="2">
    <name type="scientific">Cladocopium goreaui</name>
    <dbReference type="NCBI Taxonomy" id="2562237"/>
    <lineage>
        <taxon>Eukaryota</taxon>
        <taxon>Sar</taxon>
        <taxon>Alveolata</taxon>
        <taxon>Dinophyceae</taxon>
        <taxon>Suessiales</taxon>
        <taxon>Symbiodiniaceae</taxon>
        <taxon>Cladocopium</taxon>
    </lineage>
</organism>
<dbReference type="OrthoDB" id="548799at2759"/>
<reference evidence="2" key="1">
    <citation type="submission" date="2022-10" db="EMBL/GenBank/DDBJ databases">
        <authorList>
            <person name="Chen Y."/>
            <person name="Dougan E. K."/>
            <person name="Chan C."/>
            <person name="Rhodes N."/>
            <person name="Thang M."/>
        </authorList>
    </citation>
    <scope>NUCLEOTIDE SEQUENCE</scope>
</reference>
<dbReference type="AlphaFoldDB" id="A0A9P1FMI3"/>
<dbReference type="EMBL" id="CAMXCT030000748">
    <property type="protein sequence ID" value="CAL4770101.1"/>
    <property type="molecule type" value="Genomic_DNA"/>
</dbReference>